<feature type="domain" description="HTH cro/C1-type" evidence="1">
    <location>
        <begin position="33"/>
        <end position="88"/>
    </location>
</feature>
<dbReference type="InterPro" id="IPR010982">
    <property type="entry name" value="Lambda_DNA-bd_dom_sf"/>
</dbReference>
<sequence length="103" mass="11949">MKSILQSATEREKLLLEGYRNFMLGKLTRGQLLRQLRKSVLGMNQTAFAQLAGVSRRSLTQIENDACDFSEETLNRVFKIFGLRVGLQLRSEYQVRKLLERQN</sequence>
<dbReference type="SUPFAM" id="SSF47413">
    <property type="entry name" value="lambda repressor-like DNA-binding domains"/>
    <property type="match status" value="1"/>
</dbReference>
<reference evidence="2 3" key="1">
    <citation type="submission" date="2023-06" db="EMBL/GenBank/DDBJ databases">
        <title>Alteromonas sp. ASW11-36 isolated from intertidal sand.</title>
        <authorList>
            <person name="Li Y."/>
        </authorList>
    </citation>
    <scope>NUCLEOTIDE SEQUENCE [LARGE SCALE GENOMIC DNA]</scope>
    <source>
        <strain evidence="2 3">ASW11-36</strain>
    </source>
</reference>
<dbReference type="EMBL" id="JAUCBP010000013">
    <property type="protein sequence ID" value="MDM7862089.1"/>
    <property type="molecule type" value="Genomic_DNA"/>
</dbReference>
<evidence type="ECO:0000313" key="2">
    <source>
        <dbReference type="EMBL" id="MDM7862089.1"/>
    </source>
</evidence>
<dbReference type="PROSITE" id="PS50943">
    <property type="entry name" value="HTH_CROC1"/>
    <property type="match status" value="1"/>
</dbReference>
<dbReference type="InterPro" id="IPR001387">
    <property type="entry name" value="Cro/C1-type_HTH"/>
</dbReference>
<comment type="caution">
    <text evidence="2">The sequence shown here is derived from an EMBL/GenBank/DDBJ whole genome shotgun (WGS) entry which is preliminary data.</text>
</comment>
<protein>
    <submittedName>
        <fullName evidence="2">Helix-turn-helix transcriptional regulator</fullName>
    </submittedName>
</protein>
<organism evidence="2 3">
    <name type="scientific">Alteromonas arenosi</name>
    <dbReference type="NCBI Taxonomy" id="3055817"/>
    <lineage>
        <taxon>Bacteria</taxon>
        <taxon>Pseudomonadati</taxon>
        <taxon>Pseudomonadota</taxon>
        <taxon>Gammaproteobacteria</taxon>
        <taxon>Alteromonadales</taxon>
        <taxon>Alteromonadaceae</taxon>
        <taxon>Alteromonas/Salinimonas group</taxon>
        <taxon>Alteromonas</taxon>
    </lineage>
</organism>
<evidence type="ECO:0000259" key="1">
    <source>
        <dbReference type="PROSITE" id="PS50943"/>
    </source>
</evidence>
<dbReference type="Pfam" id="PF01381">
    <property type="entry name" value="HTH_3"/>
    <property type="match status" value="1"/>
</dbReference>
<proteinExistence type="predicted"/>
<accession>A0ABT7T0W6</accession>
<dbReference type="RefSeq" id="WP_289366840.1">
    <property type="nucleotide sequence ID" value="NZ_JAUCBP010000013.1"/>
</dbReference>
<dbReference type="Proteomes" id="UP001234343">
    <property type="component" value="Unassembled WGS sequence"/>
</dbReference>
<dbReference type="CDD" id="cd00093">
    <property type="entry name" value="HTH_XRE"/>
    <property type="match status" value="1"/>
</dbReference>
<dbReference type="SMART" id="SM00530">
    <property type="entry name" value="HTH_XRE"/>
    <property type="match status" value="1"/>
</dbReference>
<evidence type="ECO:0000313" key="3">
    <source>
        <dbReference type="Proteomes" id="UP001234343"/>
    </source>
</evidence>
<name>A0ABT7T0W6_9ALTE</name>
<gene>
    <name evidence="2" type="ORF">QTP81_15905</name>
</gene>
<dbReference type="Gene3D" id="1.10.260.40">
    <property type="entry name" value="lambda repressor-like DNA-binding domains"/>
    <property type="match status" value="1"/>
</dbReference>
<keyword evidence="3" id="KW-1185">Reference proteome</keyword>